<name>X1LVA5_9ZZZZ</name>
<evidence type="ECO:0000313" key="1">
    <source>
        <dbReference type="EMBL" id="GAI06350.1"/>
    </source>
</evidence>
<feature type="non-terminal residue" evidence="1">
    <location>
        <position position="1"/>
    </location>
</feature>
<comment type="caution">
    <text evidence="1">The sequence shown here is derived from an EMBL/GenBank/DDBJ whole genome shotgun (WGS) entry which is preliminary data.</text>
</comment>
<dbReference type="EMBL" id="BARV01005993">
    <property type="protein sequence ID" value="GAI06350.1"/>
    <property type="molecule type" value="Genomic_DNA"/>
</dbReference>
<reference evidence="1" key="1">
    <citation type="journal article" date="2014" name="Front. Microbiol.">
        <title>High frequency of phylogenetically diverse reductive dehalogenase-homologous genes in deep subseafloor sedimentary metagenomes.</title>
        <authorList>
            <person name="Kawai M."/>
            <person name="Futagami T."/>
            <person name="Toyoda A."/>
            <person name="Takaki Y."/>
            <person name="Nishi S."/>
            <person name="Hori S."/>
            <person name="Arai W."/>
            <person name="Tsubouchi T."/>
            <person name="Morono Y."/>
            <person name="Uchiyama I."/>
            <person name="Ito T."/>
            <person name="Fujiyama A."/>
            <person name="Inagaki F."/>
            <person name="Takami H."/>
        </authorList>
    </citation>
    <scope>NUCLEOTIDE SEQUENCE</scope>
    <source>
        <strain evidence="1">Expedition CK06-06</strain>
    </source>
</reference>
<accession>X1LVA5</accession>
<protein>
    <submittedName>
        <fullName evidence="1">Uncharacterized protein</fullName>
    </submittedName>
</protein>
<gene>
    <name evidence="1" type="ORF">S06H3_12227</name>
</gene>
<organism evidence="1">
    <name type="scientific">marine sediment metagenome</name>
    <dbReference type="NCBI Taxonomy" id="412755"/>
    <lineage>
        <taxon>unclassified sequences</taxon>
        <taxon>metagenomes</taxon>
        <taxon>ecological metagenomes</taxon>
    </lineage>
</organism>
<dbReference type="AlphaFoldDB" id="X1LVA5"/>
<proteinExistence type="predicted"/>
<sequence length="131" mass="15380">VELFCADYTEYLLQQFSKQTVTPATILRLSGSEVLGCFLRNYPLVQSFIQETITKLLQTPQTLTFNQKISYYTLYKTVEHWTDLTELIDLSKKQKLFLDSIFKELTKKFPKVTGTLIDRNEVYNNYLGKKF</sequence>